<name>A0A2T7BQ71_9BACT</name>
<evidence type="ECO:0000313" key="8">
    <source>
        <dbReference type="Proteomes" id="UP000244450"/>
    </source>
</evidence>
<evidence type="ECO:0000313" key="7">
    <source>
        <dbReference type="EMBL" id="PUZ29813.1"/>
    </source>
</evidence>
<evidence type="ECO:0000256" key="2">
    <source>
        <dbReference type="ARBA" id="ARBA00022692"/>
    </source>
</evidence>
<comment type="caution">
    <text evidence="7">The sequence shown here is derived from an EMBL/GenBank/DDBJ whole genome shotgun (WGS) entry which is preliminary data.</text>
</comment>
<reference evidence="7 8" key="1">
    <citation type="submission" date="2018-04" db="EMBL/GenBank/DDBJ databases">
        <title>Chitinophaga fuyangensis sp. nov., isolated from soil in a chemical factory.</title>
        <authorList>
            <person name="Chen K."/>
        </authorList>
    </citation>
    <scope>NUCLEOTIDE SEQUENCE [LARGE SCALE GENOMIC DNA]</scope>
    <source>
        <strain evidence="7 8">LY-1</strain>
    </source>
</reference>
<gene>
    <name evidence="7" type="ORF">DCC81_03445</name>
</gene>
<organism evidence="7 8">
    <name type="scientific">Chitinophaga parva</name>
    <dbReference type="NCBI Taxonomy" id="2169414"/>
    <lineage>
        <taxon>Bacteria</taxon>
        <taxon>Pseudomonadati</taxon>
        <taxon>Bacteroidota</taxon>
        <taxon>Chitinophagia</taxon>
        <taxon>Chitinophagales</taxon>
        <taxon>Chitinophagaceae</taxon>
        <taxon>Chitinophaga</taxon>
    </lineage>
</organism>
<sequence>MKLSPRIAAKIVTVLSCCFIILFVYAAGSKWKEYDEFLAQVGQSPMLTWWANIVVVLVPALEIAIALLLLIPRTRLAGLYAFFVMMVMFTTYIILITHYSDFVPCSCGGVLTKMSWSTHLKFNIVVSLLGGWAAIIWPPRETRLLRGKSGRIQMQAQRQVSPA</sequence>
<keyword evidence="4 5" id="KW-0472">Membrane</keyword>
<evidence type="ECO:0000259" key="6">
    <source>
        <dbReference type="Pfam" id="PF07291"/>
    </source>
</evidence>
<dbReference type="Pfam" id="PF07291">
    <property type="entry name" value="MauE"/>
    <property type="match status" value="1"/>
</dbReference>
<keyword evidence="2 5" id="KW-0812">Transmembrane</keyword>
<feature type="transmembrane region" description="Helical" evidence="5">
    <location>
        <begin position="78"/>
        <end position="100"/>
    </location>
</feature>
<proteinExistence type="predicted"/>
<dbReference type="GO" id="GO:0030416">
    <property type="term" value="P:methylamine metabolic process"/>
    <property type="evidence" value="ECO:0007669"/>
    <property type="project" value="InterPro"/>
</dbReference>
<keyword evidence="8" id="KW-1185">Reference proteome</keyword>
<feature type="transmembrane region" description="Helical" evidence="5">
    <location>
        <begin position="7"/>
        <end position="27"/>
    </location>
</feature>
<dbReference type="InterPro" id="IPR009908">
    <property type="entry name" value="Methylamine_util_MauE"/>
</dbReference>
<dbReference type="EMBL" id="QCYK01000001">
    <property type="protein sequence ID" value="PUZ29813.1"/>
    <property type="molecule type" value="Genomic_DNA"/>
</dbReference>
<dbReference type="OrthoDB" id="680026at2"/>
<dbReference type="AlphaFoldDB" id="A0A2T7BQ71"/>
<dbReference type="Proteomes" id="UP000244450">
    <property type="component" value="Unassembled WGS sequence"/>
</dbReference>
<dbReference type="UniPathway" id="UPA00895"/>
<comment type="subcellular location">
    <subcellularLocation>
        <location evidence="1">Membrane</location>
        <topology evidence="1">Multi-pass membrane protein</topology>
    </subcellularLocation>
</comment>
<evidence type="ECO:0000256" key="1">
    <source>
        <dbReference type="ARBA" id="ARBA00004141"/>
    </source>
</evidence>
<feature type="transmembrane region" description="Helical" evidence="5">
    <location>
        <begin position="47"/>
        <end position="71"/>
    </location>
</feature>
<evidence type="ECO:0000256" key="3">
    <source>
        <dbReference type="ARBA" id="ARBA00022989"/>
    </source>
</evidence>
<feature type="domain" description="Methylamine utilisation protein MauE" evidence="6">
    <location>
        <begin position="10"/>
        <end position="135"/>
    </location>
</feature>
<keyword evidence="3 5" id="KW-1133">Transmembrane helix</keyword>
<evidence type="ECO:0000256" key="5">
    <source>
        <dbReference type="SAM" id="Phobius"/>
    </source>
</evidence>
<dbReference type="GO" id="GO:0016020">
    <property type="term" value="C:membrane"/>
    <property type="evidence" value="ECO:0007669"/>
    <property type="project" value="UniProtKB-SubCell"/>
</dbReference>
<feature type="transmembrane region" description="Helical" evidence="5">
    <location>
        <begin position="120"/>
        <end position="138"/>
    </location>
</feature>
<dbReference type="RefSeq" id="WP_108686450.1">
    <property type="nucleotide sequence ID" value="NZ_QCYK01000001.1"/>
</dbReference>
<protein>
    <recommendedName>
        <fullName evidence="6">Methylamine utilisation protein MauE domain-containing protein</fullName>
    </recommendedName>
</protein>
<evidence type="ECO:0000256" key="4">
    <source>
        <dbReference type="ARBA" id="ARBA00023136"/>
    </source>
</evidence>
<accession>A0A2T7BQ71</accession>